<evidence type="ECO:0000313" key="16">
    <source>
        <dbReference type="EMBL" id="TCK20774.1"/>
    </source>
</evidence>
<dbReference type="UniPathway" id="UPA00164"/>
<evidence type="ECO:0000313" key="17">
    <source>
        <dbReference type="Proteomes" id="UP000295560"/>
    </source>
</evidence>
<evidence type="ECO:0000256" key="8">
    <source>
        <dbReference type="ARBA" id="ARBA00022741"/>
    </source>
</evidence>
<evidence type="ECO:0000256" key="3">
    <source>
        <dbReference type="ARBA" id="ARBA00011245"/>
    </source>
</evidence>
<dbReference type="GO" id="GO:0005978">
    <property type="term" value="P:glycogen biosynthetic process"/>
    <property type="evidence" value="ECO:0007669"/>
    <property type="project" value="UniProtKB-UniPathway"/>
</dbReference>
<evidence type="ECO:0000256" key="4">
    <source>
        <dbReference type="ARBA" id="ARBA00011962"/>
    </source>
</evidence>
<evidence type="ECO:0000256" key="2">
    <source>
        <dbReference type="ARBA" id="ARBA00006219"/>
    </source>
</evidence>
<gene>
    <name evidence="16" type="ORF">EV378_4737</name>
</gene>
<sequence length="444" mass="47825">MSPTDPLAGLLPGWLPTQRWFAAKGRTIRSVEVAARTPLSDDGPTLEHALVDVHFEDGPSHRYQLLVAASPAPGVPSQAVIESGPEMTIYDGLWDPRVTSWLLEAVRDGRTVGDLRFVPEPHADLPRDVPGRVLGAEQSNTSVVWGDHTIFKLFRRVLPGLNPDLELHRALRAEGSTCVAALQGAVEGTVDGEPASLGMLQDFAAGSEDGWTRALRTVRAAVAGRGDTDFTAEARRLGETVAVVHAELTRALGSVTVEPRELADGWRERLAAAVSQVPELAPLEAGVRAVFDAVGSRATAVPVQRVHGDLHLGQTLRTADRWLVIDFEGEPSAPLAERTRPDSALRDVAGMLRSFDYAAYHEVLSSTAGAGAVEAAADWAARTREAFSDGYAQAAGHDPRTDGALLRAFELDKAVYEAVYETRNRPSWAPIPLASIRRLVALHR</sequence>
<keyword evidence="17" id="KW-1185">Reference proteome</keyword>
<evidence type="ECO:0000256" key="5">
    <source>
        <dbReference type="ARBA" id="ARBA00013882"/>
    </source>
</evidence>
<evidence type="ECO:0000256" key="11">
    <source>
        <dbReference type="ARBA" id="ARBA00023056"/>
    </source>
</evidence>
<protein>
    <recommendedName>
        <fullName evidence="5">Maltokinase</fullName>
        <ecNumber evidence="4">2.7.1.175</ecNumber>
    </recommendedName>
    <alternativeName>
        <fullName evidence="13">Maltose-1-phosphate synthase</fullName>
    </alternativeName>
</protein>
<evidence type="ECO:0000256" key="13">
    <source>
        <dbReference type="ARBA" id="ARBA00031251"/>
    </source>
</evidence>
<reference evidence="16 17" key="1">
    <citation type="submission" date="2019-03" db="EMBL/GenBank/DDBJ databases">
        <title>Sequencing the genomes of 1000 actinobacteria strains.</title>
        <authorList>
            <person name="Klenk H.-P."/>
        </authorList>
    </citation>
    <scope>NUCLEOTIDE SEQUENCE [LARGE SCALE GENOMIC DNA]</scope>
    <source>
        <strain evidence="16 17">DSM 44969</strain>
    </source>
</reference>
<dbReference type="Pfam" id="PF18085">
    <property type="entry name" value="Mak_N_cap"/>
    <property type="match status" value="1"/>
</dbReference>
<evidence type="ECO:0000256" key="1">
    <source>
        <dbReference type="ARBA" id="ARBA00004964"/>
    </source>
</evidence>
<comment type="catalytic activity">
    <reaction evidence="14">
        <text>D-maltose + ATP = alpha-maltose 1-phosphate + ADP + H(+)</text>
        <dbReference type="Rhea" id="RHEA:31915"/>
        <dbReference type="ChEBI" id="CHEBI:15378"/>
        <dbReference type="ChEBI" id="CHEBI:17306"/>
        <dbReference type="ChEBI" id="CHEBI:30616"/>
        <dbReference type="ChEBI" id="CHEBI:63576"/>
        <dbReference type="ChEBI" id="CHEBI:456216"/>
        <dbReference type="EC" id="2.7.1.175"/>
    </reaction>
</comment>
<keyword evidence="7" id="KW-0808">Transferase</keyword>
<comment type="caution">
    <text evidence="16">The sequence shown here is derived from an EMBL/GenBank/DDBJ whole genome shotgun (WGS) entry which is preliminary data.</text>
</comment>
<dbReference type="Gene3D" id="3.90.1200.10">
    <property type="match status" value="1"/>
</dbReference>
<organism evidence="16 17">
    <name type="scientific">Pseudonocardia endophytica</name>
    <dbReference type="NCBI Taxonomy" id="401976"/>
    <lineage>
        <taxon>Bacteria</taxon>
        <taxon>Bacillati</taxon>
        <taxon>Actinomycetota</taxon>
        <taxon>Actinomycetes</taxon>
        <taxon>Pseudonocardiales</taxon>
        <taxon>Pseudonocardiaceae</taxon>
        <taxon>Pseudonocardia</taxon>
    </lineage>
</organism>
<keyword evidence="12" id="KW-0119">Carbohydrate metabolism</keyword>
<dbReference type="EC" id="2.7.1.175" evidence="4"/>
<dbReference type="GO" id="GO:0016301">
    <property type="term" value="F:kinase activity"/>
    <property type="evidence" value="ECO:0007669"/>
    <property type="project" value="UniProtKB-KW"/>
</dbReference>
<dbReference type="GO" id="GO:0005524">
    <property type="term" value="F:ATP binding"/>
    <property type="evidence" value="ECO:0007669"/>
    <property type="project" value="UniProtKB-KW"/>
</dbReference>
<comment type="subunit">
    <text evidence="3">Monomer.</text>
</comment>
<evidence type="ECO:0000256" key="7">
    <source>
        <dbReference type="ARBA" id="ARBA00022679"/>
    </source>
</evidence>
<evidence type="ECO:0000256" key="10">
    <source>
        <dbReference type="ARBA" id="ARBA00022840"/>
    </source>
</evidence>
<name>A0A4R1HF67_PSEEN</name>
<dbReference type="RefSeq" id="WP_132429621.1">
    <property type="nucleotide sequence ID" value="NZ_SMFZ01000002.1"/>
</dbReference>
<evidence type="ECO:0000256" key="14">
    <source>
        <dbReference type="ARBA" id="ARBA00049067"/>
    </source>
</evidence>
<dbReference type="InterPro" id="IPR040999">
    <property type="entry name" value="Mak_N_cap"/>
</dbReference>
<feature type="domain" description="Maltokinase N-terminal cap" evidence="15">
    <location>
        <begin position="14"/>
        <end position="95"/>
    </location>
</feature>
<keyword evidence="6" id="KW-0321">Glycogen metabolism</keyword>
<keyword evidence="8" id="KW-0547">Nucleotide-binding</keyword>
<keyword evidence="10" id="KW-0067">ATP-binding</keyword>
<proteinExistence type="inferred from homology"/>
<dbReference type="SUPFAM" id="SSF56112">
    <property type="entry name" value="Protein kinase-like (PK-like)"/>
    <property type="match status" value="1"/>
</dbReference>
<dbReference type="AlphaFoldDB" id="A0A4R1HF67"/>
<evidence type="ECO:0000256" key="12">
    <source>
        <dbReference type="ARBA" id="ARBA00023277"/>
    </source>
</evidence>
<dbReference type="EMBL" id="SMFZ01000002">
    <property type="protein sequence ID" value="TCK20774.1"/>
    <property type="molecule type" value="Genomic_DNA"/>
</dbReference>
<comment type="pathway">
    <text evidence="1">Glycan biosynthesis; glycogen biosynthesis.</text>
</comment>
<evidence type="ECO:0000259" key="15">
    <source>
        <dbReference type="Pfam" id="PF18085"/>
    </source>
</evidence>
<evidence type="ECO:0000256" key="9">
    <source>
        <dbReference type="ARBA" id="ARBA00022777"/>
    </source>
</evidence>
<dbReference type="OrthoDB" id="3787729at2"/>
<dbReference type="InterPro" id="IPR011009">
    <property type="entry name" value="Kinase-like_dom_sf"/>
</dbReference>
<accession>A0A4R1HF67</accession>
<keyword evidence="11" id="KW-0320">Glycogen biosynthesis</keyword>
<comment type="similarity">
    <text evidence="2">Belongs to the aminoglycoside phosphotransferase family.</text>
</comment>
<dbReference type="Proteomes" id="UP000295560">
    <property type="component" value="Unassembled WGS sequence"/>
</dbReference>
<evidence type="ECO:0000256" key="6">
    <source>
        <dbReference type="ARBA" id="ARBA00022600"/>
    </source>
</evidence>
<keyword evidence="9 16" id="KW-0418">Kinase</keyword>